<evidence type="ECO:0000256" key="12">
    <source>
        <dbReference type="SAM" id="MobiDB-lite"/>
    </source>
</evidence>
<feature type="domain" description="Protein kinase" evidence="13">
    <location>
        <begin position="103"/>
        <end position="375"/>
    </location>
</feature>
<dbReference type="OrthoDB" id="6513151at2759"/>
<keyword evidence="5" id="KW-0418">Kinase</keyword>
<dbReference type="EMBL" id="NPHW01004563">
    <property type="protein sequence ID" value="OXV07783.1"/>
    <property type="molecule type" value="Genomic_DNA"/>
</dbReference>
<sequence>MNKSRPWPQFAKINHGVPKRRLSVSRDNAFRVRDDGSHEHYLTAEKNKDGLLDRLTTTVARGISKQVEKHIIATSDPPSLPESTASSAYETPIPTPSLEDRYGTYKELIGRGSSGVVRVSHMPSCKEYPKGQLFAVKKFEQRSEESSRKYLKRLAAEFCISSTLRHKNVVYTLDLVQDSDSSFCVIMEYCPGGDLYSRVRMADKLSSKEANCFFKQLMCGIQYLHETGVAHRDLKPDNLLLTTRGTLKIADFGNAECFRLPWEGKCQQTTGLCGSFPYISPEQYTDQEFNASSADIWSAGIIYMDMRTGRHMWHFAVASKDWNYREYLRDRKEAGVYDPIEELTGDSCRNVIYSMLDPKWRRRPTATDVIRSDWVERIVLCAAGEYAH</sequence>
<evidence type="ECO:0000256" key="4">
    <source>
        <dbReference type="ARBA" id="ARBA00022741"/>
    </source>
</evidence>
<dbReference type="PROSITE" id="PS50011">
    <property type="entry name" value="PROTEIN_KINASE_DOM"/>
    <property type="match status" value="1"/>
</dbReference>
<dbReference type="SUPFAM" id="SSF56112">
    <property type="entry name" value="Protein kinase-like (PK-like)"/>
    <property type="match status" value="1"/>
</dbReference>
<keyword evidence="2 11" id="KW-0723">Serine/threonine-protein kinase</keyword>
<dbReference type="PANTHER" id="PTHR24346:SF76">
    <property type="entry name" value="NON-SPECIFIC SERINE_THREONINE PROTEIN KINASE"/>
    <property type="match status" value="1"/>
</dbReference>
<accession>A0A232LUE9</accession>
<reference evidence="14 15" key="1">
    <citation type="journal article" date="2015" name="Environ. Microbiol.">
        <title>Metagenome sequence of Elaphomyces granulatus from sporocarp tissue reveals Ascomycota ectomycorrhizal fingerprints of genome expansion and a Proteobacteria-rich microbiome.</title>
        <authorList>
            <person name="Quandt C.A."/>
            <person name="Kohler A."/>
            <person name="Hesse C.N."/>
            <person name="Sharpton T.J."/>
            <person name="Martin F."/>
            <person name="Spatafora J.W."/>
        </authorList>
    </citation>
    <scope>NUCLEOTIDE SEQUENCE [LARGE SCALE GENOMIC DNA]</scope>
    <source>
        <strain evidence="14 15">OSC145934</strain>
    </source>
</reference>
<dbReference type="Gene3D" id="1.10.510.10">
    <property type="entry name" value="Transferase(Phosphotransferase) domain 1"/>
    <property type="match status" value="1"/>
</dbReference>
<dbReference type="GO" id="GO:0004674">
    <property type="term" value="F:protein serine/threonine kinase activity"/>
    <property type="evidence" value="ECO:0007669"/>
    <property type="project" value="UniProtKB-KW"/>
</dbReference>
<evidence type="ECO:0000256" key="5">
    <source>
        <dbReference type="ARBA" id="ARBA00022777"/>
    </source>
</evidence>
<keyword evidence="4 10" id="KW-0547">Nucleotide-binding</keyword>
<keyword evidence="15" id="KW-1185">Reference proteome</keyword>
<gene>
    <name evidence="14" type="ORF">Egran_04455</name>
</gene>
<dbReference type="GO" id="GO:0030003">
    <property type="term" value="P:intracellular monoatomic cation homeostasis"/>
    <property type="evidence" value="ECO:0007669"/>
    <property type="project" value="UniProtKB-ARBA"/>
</dbReference>
<dbReference type="GO" id="GO:0005737">
    <property type="term" value="C:cytoplasm"/>
    <property type="evidence" value="ECO:0007669"/>
    <property type="project" value="TreeGrafter"/>
</dbReference>
<keyword evidence="3" id="KW-0808">Transferase</keyword>
<comment type="catalytic activity">
    <reaction evidence="7">
        <text>L-threonyl-[protein] + ATP = O-phospho-L-threonyl-[protein] + ADP + H(+)</text>
        <dbReference type="Rhea" id="RHEA:46608"/>
        <dbReference type="Rhea" id="RHEA-COMP:11060"/>
        <dbReference type="Rhea" id="RHEA-COMP:11605"/>
        <dbReference type="ChEBI" id="CHEBI:15378"/>
        <dbReference type="ChEBI" id="CHEBI:30013"/>
        <dbReference type="ChEBI" id="CHEBI:30616"/>
        <dbReference type="ChEBI" id="CHEBI:61977"/>
        <dbReference type="ChEBI" id="CHEBI:456216"/>
        <dbReference type="EC" id="2.7.11.1"/>
    </reaction>
</comment>
<dbReference type="InterPro" id="IPR008271">
    <property type="entry name" value="Ser/Thr_kinase_AS"/>
</dbReference>
<dbReference type="PROSITE" id="PS00108">
    <property type="entry name" value="PROTEIN_KINASE_ST"/>
    <property type="match status" value="1"/>
</dbReference>
<dbReference type="Proteomes" id="UP000243515">
    <property type="component" value="Unassembled WGS sequence"/>
</dbReference>
<protein>
    <recommendedName>
        <fullName evidence="1">non-specific serine/threonine protein kinase</fullName>
        <ecNumber evidence="1">2.7.11.1</ecNumber>
    </recommendedName>
    <alternativeName>
        <fullName evidence="9">Halotolerance protein 4</fullName>
    </alternativeName>
</protein>
<feature type="binding site" evidence="10">
    <location>
        <position position="138"/>
    </location>
    <ligand>
        <name>ATP</name>
        <dbReference type="ChEBI" id="CHEBI:30616"/>
    </ligand>
</feature>
<evidence type="ECO:0000256" key="2">
    <source>
        <dbReference type="ARBA" id="ARBA00022527"/>
    </source>
</evidence>
<evidence type="ECO:0000313" key="14">
    <source>
        <dbReference type="EMBL" id="OXV07783.1"/>
    </source>
</evidence>
<dbReference type="GO" id="GO:0005524">
    <property type="term" value="F:ATP binding"/>
    <property type="evidence" value="ECO:0007669"/>
    <property type="project" value="UniProtKB-UniRule"/>
</dbReference>
<organism evidence="14 15">
    <name type="scientific">Elaphomyces granulatus</name>
    <dbReference type="NCBI Taxonomy" id="519963"/>
    <lineage>
        <taxon>Eukaryota</taxon>
        <taxon>Fungi</taxon>
        <taxon>Dikarya</taxon>
        <taxon>Ascomycota</taxon>
        <taxon>Pezizomycotina</taxon>
        <taxon>Eurotiomycetes</taxon>
        <taxon>Eurotiomycetidae</taxon>
        <taxon>Eurotiales</taxon>
        <taxon>Elaphomycetaceae</taxon>
        <taxon>Elaphomyces</taxon>
    </lineage>
</organism>
<dbReference type="InterPro" id="IPR000719">
    <property type="entry name" value="Prot_kinase_dom"/>
</dbReference>
<proteinExistence type="inferred from homology"/>
<evidence type="ECO:0000256" key="10">
    <source>
        <dbReference type="PROSITE-ProRule" id="PRU10141"/>
    </source>
</evidence>
<keyword evidence="6 10" id="KW-0067">ATP-binding</keyword>
<dbReference type="PROSITE" id="PS00107">
    <property type="entry name" value="PROTEIN_KINASE_ATP"/>
    <property type="match status" value="1"/>
</dbReference>
<dbReference type="InterPro" id="IPR011009">
    <property type="entry name" value="Kinase-like_dom_sf"/>
</dbReference>
<dbReference type="Pfam" id="PF00069">
    <property type="entry name" value="Pkinase"/>
    <property type="match status" value="1"/>
</dbReference>
<evidence type="ECO:0000256" key="1">
    <source>
        <dbReference type="ARBA" id="ARBA00012513"/>
    </source>
</evidence>
<evidence type="ECO:0000313" key="15">
    <source>
        <dbReference type="Proteomes" id="UP000243515"/>
    </source>
</evidence>
<evidence type="ECO:0000256" key="6">
    <source>
        <dbReference type="ARBA" id="ARBA00022840"/>
    </source>
</evidence>
<evidence type="ECO:0000256" key="7">
    <source>
        <dbReference type="ARBA" id="ARBA00047899"/>
    </source>
</evidence>
<dbReference type="InterPro" id="IPR017441">
    <property type="entry name" value="Protein_kinase_ATP_BS"/>
</dbReference>
<dbReference type="SMART" id="SM00220">
    <property type="entry name" value="S_TKc"/>
    <property type="match status" value="1"/>
</dbReference>
<dbReference type="PANTHER" id="PTHR24346">
    <property type="entry name" value="MAP/MICROTUBULE AFFINITY-REGULATING KINASE"/>
    <property type="match status" value="1"/>
</dbReference>
<dbReference type="AlphaFoldDB" id="A0A232LUE9"/>
<dbReference type="CDD" id="cd13994">
    <property type="entry name" value="STKc_HAL4_like"/>
    <property type="match status" value="1"/>
</dbReference>
<dbReference type="EC" id="2.7.11.1" evidence="1"/>
<dbReference type="GO" id="GO:0000226">
    <property type="term" value="P:microtubule cytoskeleton organization"/>
    <property type="evidence" value="ECO:0007669"/>
    <property type="project" value="TreeGrafter"/>
</dbReference>
<comment type="catalytic activity">
    <reaction evidence="8">
        <text>L-seryl-[protein] + ATP = O-phospho-L-seryl-[protein] + ADP + H(+)</text>
        <dbReference type="Rhea" id="RHEA:17989"/>
        <dbReference type="Rhea" id="RHEA-COMP:9863"/>
        <dbReference type="Rhea" id="RHEA-COMP:11604"/>
        <dbReference type="ChEBI" id="CHEBI:15378"/>
        <dbReference type="ChEBI" id="CHEBI:29999"/>
        <dbReference type="ChEBI" id="CHEBI:30616"/>
        <dbReference type="ChEBI" id="CHEBI:83421"/>
        <dbReference type="ChEBI" id="CHEBI:456216"/>
        <dbReference type="EC" id="2.7.11.1"/>
    </reaction>
</comment>
<dbReference type="GO" id="GO:0035556">
    <property type="term" value="P:intracellular signal transduction"/>
    <property type="evidence" value="ECO:0007669"/>
    <property type="project" value="TreeGrafter"/>
</dbReference>
<evidence type="ECO:0000256" key="9">
    <source>
        <dbReference type="ARBA" id="ARBA00078109"/>
    </source>
</evidence>
<comment type="caution">
    <text evidence="14">The sequence shown here is derived from an EMBL/GenBank/DDBJ whole genome shotgun (WGS) entry which is preliminary data.</text>
</comment>
<comment type="similarity">
    <text evidence="11">Belongs to the protein kinase superfamily.</text>
</comment>
<evidence type="ECO:0000259" key="13">
    <source>
        <dbReference type="PROSITE" id="PS50011"/>
    </source>
</evidence>
<dbReference type="FunFam" id="1.10.510.10:FF:000183">
    <property type="entry name" value="Serine/threonine-protein kinase hal4"/>
    <property type="match status" value="1"/>
</dbReference>
<evidence type="ECO:0000256" key="11">
    <source>
        <dbReference type="RuleBase" id="RU000304"/>
    </source>
</evidence>
<name>A0A232LUE9_9EURO</name>
<feature type="region of interest" description="Disordered" evidence="12">
    <location>
        <begin position="74"/>
        <end position="93"/>
    </location>
</feature>
<evidence type="ECO:0000256" key="8">
    <source>
        <dbReference type="ARBA" id="ARBA00048679"/>
    </source>
</evidence>
<evidence type="ECO:0000256" key="3">
    <source>
        <dbReference type="ARBA" id="ARBA00022679"/>
    </source>
</evidence>